<keyword evidence="2" id="KW-0689">Ribosomal protein</keyword>
<evidence type="ECO:0008006" key="6">
    <source>
        <dbReference type="Google" id="ProtNLM"/>
    </source>
</evidence>
<comment type="caution">
    <text evidence="4">The sequence shown here is derived from an EMBL/GenBank/DDBJ whole genome shotgun (WGS) entry which is preliminary data.</text>
</comment>
<dbReference type="PRINTS" id="PR01034">
    <property type="entry name" value="RIBOSOMALS12"/>
</dbReference>
<dbReference type="SUPFAM" id="SSF50249">
    <property type="entry name" value="Nucleic acid-binding proteins"/>
    <property type="match status" value="1"/>
</dbReference>
<evidence type="ECO:0000313" key="4">
    <source>
        <dbReference type="EMBL" id="KAF5315076.1"/>
    </source>
</evidence>
<reference evidence="4 5" key="1">
    <citation type="journal article" date="2020" name="ISME J.">
        <title>Uncovering the hidden diversity of litter-decomposition mechanisms in mushroom-forming fungi.</title>
        <authorList>
            <person name="Floudas D."/>
            <person name="Bentzer J."/>
            <person name="Ahren D."/>
            <person name="Johansson T."/>
            <person name="Persson P."/>
            <person name="Tunlid A."/>
        </authorList>
    </citation>
    <scope>NUCLEOTIDE SEQUENCE [LARGE SCALE GENOMIC DNA]</scope>
    <source>
        <strain evidence="4 5">CBS 101986</strain>
    </source>
</reference>
<dbReference type="PROSITE" id="PS00055">
    <property type="entry name" value="RIBOSOMAL_S12"/>
    <property type="match status" value="1"/>
</dbReference>
<gene>
    <name evidence="4" type="ORF">D9619_007297</name>
</gene>
<evidence type="ECO:0000256" key="2">
    <source>
        <dbReference type="ARBA" id="ARBA00022980"/>
    </source>
</evidence>
<dbReference type="GO" id="GO:0006412">
    <property type="term" value="P:translation"/>
    <property type="evidence" value="ECO:0007669"/>
    <property type="project" value="InterPro"/>
</dbReference>
<dbReference type="Pfam" id="PF00164">
    <property type="entry name" value="Ribosom_S12_S23"/>
    <property type="match status" value="1"/>
</dbReference>
<evidence type="ECO:0000256" key="3">
    <source>
        <dbReference type="ARBA" id="ARBA00023274"/>
    </source>
</evidence>
<protein>
    <recommendedName>
        <fullName evidence="6">Ribosomal protein S12</fullName>
    </recommendedName>
</protein>
<dbReference type="InterPro" id="IPR005679">
    <property type="entry name" value="Ribosomal_uS12_bac"/>
</dbReference>
<evidence type="ECO:0000256" key="1">
    <source>
        <dbReference type="ARBA" id="ARBA00005657"/>
    </source>
</evidence>
<dbReference type="InterPro" id="IPR006032">
    <property type="entry name" value="Ribosomal_uS12"/>
</dbReference>
<keyword evidence="3" id="KW-0687">Ribonucleoprotein</keyword>
<dbReference type="Proteomes" id="UP000567179">
    <property type="component" value="Unassembled WGS sequence"/>
</dbReference>
<dbReference type="InterPro" id="IPR012340">
    <property type="entry name" value="NA-bd_OB-fold"/>
</dbReference>
<keyword evidence="5" id="KW-1185">Reference proteome</keyword>
<dbReference type="CDD" id="cd03368">
    <property type="entry name" value="Ribosomal_S12"/>
    <property type="match status" value="1"/>
</dbReference>
<dbReference type="EMBL" id="JAACJJ010000043">
    <property type="protein sequence ID" value="KAF5315076.1"/>
    <property type="molecule type" value="Genomic_DNA"/>
</dbReference>
<organism evidence="4 5">
    <name type="scientific">Psilocybe cf. subviscida</name>
    <dbReference type="NCBI Taxonomy" id="2480587"/>
    <lineage>
        <taxon>Eukaryota</taxon>
        <taxon>Fungi</taxon>
        <taxon>Dikarya</taxon>
        <taxon>Basidiomycota</taxon>
        <taxon>Agaricomycotina</taxon>
        <taxon>Agaricomycetes</taxon>
        <taxon>Agaricomycetidae</taxon>
        <taxon>Agaricales</taxon>
        <taxon>Agaricineae</taxon>
        <taxon>Strophariaceae</taxon>
        <taxon>Psilocybe</taxon>
    </lineage>
</organism>
<dbReference type="NCBIfam" id="TIGR00981">
    <property type="entry name" value="rpsL_bact"/>
    <property type="match status" value="1"/>
</dbReference>
<name>A0A8H5B2D2_9AGAR</name>
<proteinExistence type="inferred from homology"/>
<comment type="similarity">
    <text evidence="1">Belongs to the universal ribosomal protein uS12 family.</text>
</comment>
<dbReference type="GO" id="GO:0015935">
    <property type="term" value="C:small ribosomal subunit"/>
    <property type="evidence" value="ECO:0007669"/>
    <property type="project" value="InterPro"/>
</dbReference>
<dbReference type="OrthoDB" id="361013at2759"/>
<dbReference type="AlphaFoldDB" id="A0A8H5B2D2"/>
<dbReference type="Gene3D" id="2.40.50.140">
    <property type="entry name" value="Nucleic acid-binding proteins"/>
    <property type="match status" value="1"/>
</dbReference>
<accession>A0A8H5B2D2</accession>
<dbReference type="GO" id="GO:0003735">
    <property type="term" value="F:structural constituent of ribosome"/>
    <property type="evidence" value="ECO:0007669"/>
    <property type="project" value="InterPro"/>
</dbReference>
<dbReference type="PANTHER" id="PTHR11652">
    <property type="entry name" value="30S RIBOSOMAL PROTEIN S12 FAMILY MEMBER"/>
    <property type="match status" value="1"/>
</dbReference>
<evidence type="ECO:0000313" key="5">
    <source>
        <dbReference type="Proteomes" id="UP000567179"/>
    </source>
</evidence>
<sequence>MFSAFRALARTPQTQAWAPTLLRASFAQSQALAPTPLLSMAMAASPFTRSFHATPSALRTMNQSIRAKRVPKKQSKSKSPLLETCPQRKGVVTRLVIQTPKKPNSAKRKVARVKLSNGNSLKAYIQGEGHNLQEHSVVLVRGGRTKDLPGVGYKLVRGALDFAGVVNRATSRSRYGAKKPKRK</sequence>
<dbReference type="FunFam" id="2.40.50.140:FF:000099">
    <property type="entry name" value="Ribosomal protein S12, mitochondrial"/>
    <property type="match status" value="1"/>
</dbReference>